<dbReference type="Gene3D" id="3.50.50.60">
    <property type="entry name" value="FAD/NAD(P)-binding domain"/>
    <property type="match status" value="1"/>
</dbReference>
<proteinExistence type="predicted"/>
<dbReference type="WBParaSite" id="ACOC_0000392301-mRNA-1">
    <property type="protein sequence ID" value="ACOC_0000392301-mRNA-1"/>
    <property type="gene ID" value="ACOC_0000392301"/>
</dbReference>
<dbReference type="InterPro" id="IPR051205">
    <property type="entry name" value="UbiH/COQ6_monooxygenase"/>
</dbReference>
<keyword evidence="3" id="KW-1185">Reference proteome</keyword>
<dbReference type="Gene3D" id="3.30.9.10">
    <property type="entry name" value="D-Amino Acid Oxidase, subunit A, domain 2"/>
    <property type="match status" value="1"/>
</dbReference>
<dbReference type="PANTHER" id="PTHR43876">
    <property type="entry name" value="UBIQUINONE BIOSYNTHESIS MONOOXYGENASE COQ6, MITOCHONDRIAL"/>
    <property type="match status" value="1"/>
</dbReference>
<dbReference type="InterPro" id="IPR002938">
    <property type="entry name" value="FAD-bd"/>
</dbReference>
<evidence type="ECO:0000259" key="1">
    <source>
        <dbReference type="Pfam" id="PF01494"/>
    </source>
</evidence>
<evidence type="ECO:0000313" key="2">
    <source>
        <dbReference type="EMBL" id="VDM55509.1"/>
    </source>
</evidence>
<feature type="domain" description="FAD-binding" evidence="1">
    <location>
        <begin position="85"/>
        <end position="129"/>
    </location>
</feature>
<sequence>FFRAGPIAYLPLAKNLSSLVWCTSAEEAERLIALTKDEFVDELNYCMFTEKDQIDCVKKTLFAFSKIPFVAKKPRSNTLASPRLRCALIGDAAHRTHPLGGQGVNLGWNDVAVLNRILARAALDGADPGALTYLRDYDT</sequence>
<dbReference type="STRING" id="334426.A0A0R3PHU6"/>
<evidence type="ECO:0000313" key="4">
    <source>
        <dbReference type="WBParaSite" id="ACOC_0000392301-mRNA-1"/>
    </source>
</evidence>
<dbReference type="EMBL" id="UYYA01001590">
    <property type="protein sequence ID" value="VDM55509.1"/>
    <property type="molecule type" value="Genomic_DNA"/>
</dbReference>
<dbReference type="GO" id="GO:0071949">
    <property type="term" value="F:FAD binding"/>
    <property type="evidence" value="ECO:0007669"/>
    <property type="project" value="InterPro"/>
</dbReference>
<evidence type="ECO:0000313" key="3">
    <source>
        <dbReference type="Proteomes" id="UP000267027"/>
    </source>
</evidence>
<dbReference type="SUPFAM" id="SSF51905">
    <property type="entry name" value="FAD/NAD(P)-binding domain"/>
    <property type="match status" value="1"/>
</dbReference>
<name>A0A0R3PHU6_ANGCS</name>
<dbReference type="InterPro" id="IPR036188">
    <property type="entry name" value="FAD/NAD-bd_sf"/>
</dbReference>
<dbReference type="AlphaFoldDB" id="A0A0R3PHU6"/>
<dbReference type="GO" id="GO:0005739">
    <property type="term" value="C:mitochondrion"/>
    <property type="evidence" value="ECO:0007669"/>
    <property type="project" value="TreeGrafter"/>
</dbReference>
<dbReference type="Proteomes" id="UP000267027">
    <property type="component" value="Unassembled WGS sequence"/>
</dbReference>
<dbReference type="InterPro" id="IPR018168">
    <property type="entry name" value="Ubi_Hdrlase_CS"/>
</dbReference>
<reference evidence="4" key="1">
    <citation type="submission" date="2017-02" db="UniProtKB">
        <authorList>
            <consortium name="WormBaseParasite"/>
        </authorList>
    </citation>
    <scope>IDENTIFICATION</scope>
</reference>
<protein>
    <submittedName>
        <fullName evidence="4">FAD_binding_3 domain-containing protein</fullName>
    </submittedName>
</protein>
<dbReference type="OrthoDB" id="5856179at2759"/>
<dbReference type="PANTHER" id="PTHR43876:SF7">
    <property type="entry name" value="UBIQUINONE BIOSYNTHESIS MONOOXYGENASE COQ6, MITOCHONDRIAL"/>
    <property type="match status" value="1"/>
</dbReference>
<dbReference type="PROSITE" id="PS01304">
    <property type="entry name" value="UBIH"/>
    <property type="match status" value="1"/>
</dbReference>
<dbReference type="Pfam" id="PF01494">
    <property type="entry name" value="FAD_binding_3"/>
    <property type="match status" value="1"/>
</dbReference>
<reference evidence="2 3" key="2">
    <citation type="submission" date="2018-11" db="EMBL/GenBank/DDBJ databases">
        <authorList>
            <consortium name="Pathogen Informatics"/>
        </authorList>
    </citation>
    <scope>NUCLEOTIDE SEQUENCE [LARGE SCALE GENOMIC DNA]</scope>
    <source>
        <strain evidence="2 3">Costa Rica</strain>
    </source>
</reference>
<accession>A0A0R3PHU6</accession>
<gene>
    <name evidence="2" type="ORF">ACOC_LOCUS3924</name>
</gene>
<organism evidence="4">
    <name type="scientific">Angiostrongylus costaricensis</name>
    <name type="common">Nematode worm</name>
    <dbReference type="NCBI Taxonomy" id="334426"/>
    <lineage>
        <taxon>Eukaryota</taxon>
        <taxon>Metazoa</taxon>
        <taxon>Ecdysozoa</taxon>
        <taxon>Nematoda</taxon>
        <taxon>Chromadorea</taxon>
        <taxon>Rhabditida</taxon>
        <taxon>Rhabditina</taxon>
        <taxon>Rhabditomorpha</taxon>
        <taxon>Strongyloidea</taxon>
        <taxon>Metastrongylidae</taxon>
        <taxon>Angiostrongylus</taxon>
    </lineage>
</organism>